<keyword evidence="4" id="KW-1185">Reference proteome</keyword>
<accession>A0A5Q3QDA0</accession>
<reference evidence="4" key="1">
    <citation type="submission" date="2019-11" db="EMBL/GenBank/DDBJ databases">
        <title>The complete genome sequence of Saccharopolyspora sp. E2A.</title>
        <authorList>
            <person name="Zhang G."/>
        </authorList>
    </citation>
    <scope>NUCLEOTIDE SEQUENCE [LARGE SCALE GENOMIC DNA]</scope>
    <source>
        <strain evidence="4">E2A</strain>
    </source>
</reference>
<feature type="transmembrane region" description="Helical" evidence="1">
    <location>
        <begin position="97"/>
        <end position="124"/>
    </location>
</feature>
<dbReference type="AlphaFoldDB" id="A0A5Q3QDA0"/>
<evidence type="ECO:0000256" key="1">
    <source>
        <dbReference type="SAM" id="Phobius"/>
    </source>
</evidence>
<dbReference type="InterPro" id="IPR032816">
    <property type="entry name" value="VTT_dom"/>
</dbReference>
<keyword evidence="1" id="KW-0472">Membrane</keyword>
<feature type="transmembrane region" description="Helical" evidence="1">
    <location>
        <begin position="38"/>
        <end position="57"/>
    </location>
</feature>
<sequence length="157" mass="16903">MLGLLSTAFGMSIASALVPLISIEVVVIGMVLQSPTLPWWLLAVVVTVGQVGGKLLYYYSAKGVIRLPAFMQRKGSRSGRWHQWLQSFRASCHDRPVWTGAVLLVSAVMSIPPYAATAIIAGWARVSLTTFVTTAFVGRFARFAALALAPGVVVAWL</sequence>
<evidence type="ECO:0000313" key="4">
    <source>
        <dbReference type="Proteomes" id="UP000371041"/>
    </source>
</evidence>
<proteinExistence type="predicted"/>
<feature type="domain" description="VTT" evidence="2">
    <location>
        <begin position="26"/>
        <end position="147"/>
    </location>
</feature>
<gene>
    <name evidence="3" type="ORF">GIY23_16690</name>
</gene>
<name>A0A5Q3QDA0_9PSEU</name>
<evidence type="ECO:0000259" key="2">
    <source>
        <dbReference type="Pfam" id="PF09335"/>
    </source>
</evidence>
<dbReference type="EMBL" id="CP045929">
    <property type="protein sequence ID" value="QGK72353.1"/>
    <property type="molecule type" value="Genomic_DNA"/>
</dbReference>
<protein>
    <recommendedName>
        <fullName evidence="2">VTT domain-containing protein</fullName>
    </recommendedName>
</protein>
<dbReference type="KEGG" id="sace:GIY23_16690"/>
<dbReference type="Pfam" id="PF09335">
    <property type="entry name" value="VTT_dom"/>
    <property type="match status" value="1"/>
</dbReference>
<evidence type="ECO:0000313" key="3">
    <source>
        <dbReference type="EMBL" id="QGK72353.1"/>
    </source>
</evidence>
<keyword evidence="1" id="KW-0812">Transmembrane</keyword>
<feature type="transmembrane region" description="Helical" evidence="1">
    <location>
        <begin position="136"/>
        <end position="156"/>
    </location>
</feature>
<organism evidence="3 4">
    <name type="scientific">Allosaccharopolyspora coralli</name>
    <dbReference type="NCBI Taxonomy" id="2665642"/>
    <lineage>
        <taxon>Bacteria</taxon>
        <taxon>Bacillati</taxon>
        <taxon>Actinomycetota</taxon>
        <taxon>Actinomycetes</taxon>
        <taxon>Pseudonocardiales</taxon>
        <taxon>Pseudonocardiaceae</taxon>
        <taxon>Allosaccharopolyspora</taxon>
    </lineage>
</organism>
<keyword evidence="1" id="KW-1133">Transmembrane helix</keyword>
<feature type="transmembrane region" description="Helical" evidence="1">
    <location>
        <begin position="12"/>
        <end position="32"/>
    </location>
</feature>
<dbReference type="Proteomes" id="UP000371041">
    <property type="component" value="Chromosome"/>
</dbReference>